<evidence type="ECO:0000313" key="2">
    <source>
        <dbReference type="EMBL" id="TDX02089.1"/>
    </source>
</evidence>
<evidence type="ECO:0000313" key="3">
    <source>
        <dbReference type="Proteomes" id="UP000294498"/>
    </source>
</evidence>
<dbReference type="Pfam" id="PF07993">
    <property type="entry name" value="NAD_binding_4"/>
    <property type="match status" value="1"/>
</dbReference>
<dbReference type="InterPro" id="IPR036291">
    <property type="entry name" value="NAD(P)-bd_dom_sf"/>
</dbReference>
<proteinExistence type="predicted"/>
<comment type="caution">
    <text evidence="2">The sequence shown here is derived from an EMBL/GenBank/DDBJ whole genome shotgun (WGS) entry which is preliminary data.</text>
</comment>
<dbReference type="InterPro" id="IPR050177">
    <property type="entry name" value="Lipid_A_modif_metabolic_enz"/>
</dbReference>
<keyword evidence="3" id="KW-1185">Reference proteome</keyword>
<name>A0A4R8DV75_9BACT</name>
<sequence length="387" mass="43673">MKKTLHYMLTGATGLLGRNLLFEIIKQHLDDLTRIKIFVLGRAGLAQRIFEIIGTDGMNYLSLDKGEQKGLLDALGAVIHCLHFDLESYIGADEQWLQQQGVDFFFHVAAHTDFRSSEAVKKKLWSVNVDGTHKVLDLARRIRVAHFIYTGSAYACGDTTGRIEPDYINFDQSFRNPYELSKLEAEVSVRRFTRRHGIKATFFRPSTICGRLIEKEIGAVSKFDVFYAWMFFFLRCKERMYKENDLDKTAFMPCRVAYNPESGLNIVPADYAAKAMYRLTLHPTGTDSFHLVNTGETKHDCYIPAMTTAIGMEGMQHVAEPPLMELNELETMYYKTVGAIFTPYITSAPMEFAVPGAGEPTAPAVDAGNFDKLLAYALDNRHGVTKN</sequence>
<dbReference type="OrthoDB" id="9803111at2"/>
<dbReference type="Gene3D" id="3.40.50.720">
    <property type="entry name" value="NAD(P)-binding Rossmann-like Domain"/>
    <property type="match status" value="1"/>
</dbReference>
<accession>A0A4R8DV75</accession>
<dbReference type="AlphaFoldDB" id="A0A4R8DV75"/>
<dbReference type="EMBL" id="SODV01000001">
    <property type="protein sequence ID" value="TDX02089.1"/>
    <property type="molecule type" value="Genomic_DNA"/>
</dbReference>
<dbReference type="SUPFAM" id="SSF51735">
    <property type="entry name" value="NAD(P)-binding Rossmann-fold domains"/>
    <property type="match status" value="1"/>
</dbReference>
<dbReference type="PANTHER" id="PTHR43245:SF51">
    <property type="entry name" value="SHORT CHAIN DEHYDROGENASE_REDUCTASE FAMILY 42E, MEMBER 2"/>
    <property type="match status" value="1"/>
</dbReference>
<evidence type="ECO:0000259" key="1">
    <source>
        <dbReference type="Pfam" id="PF07993"/>
    </source>
</evidence>
<dbReference type="RefSeq" id="WP_133994717.1">
    <property type="nucleotide sequence ID" value="NZ_SODV01000001.1"/>
</dbReference>
<dbReference type="PANTHER" id="PTHR43245">
    <property type="entry name" value="BIFUNCTIONAL POLYMYXIN RESISTANCE PROTEIN ARNA"/>
    <property type="match status" value="1"/>
</dbReference>
<reference evidence="2 3" key="1">
    <citation type="submission" date="2019-03" db="EMBL/GenBank/DDBJ databases">
        <title>Genomic Encyclopedia of Type Strains, Phase IV (KMG-IV): sequencing the most valuable type-strain genomes for metagenomic binning, comparative biology and taxonomic classification.</title>
        <authorList>
            <person name="Goeker M."/>
        </authorList>
    </citation>
    <scope>NUCLEOTIDE SEQUENCE [LARGE SCALE GENOMIC DNA]</scope>
    <source>
        <strain evidence="2 3">DSM 100059</strain>
    </source>
</reference>
<organism evidence="2 3">
    <name type="scientific">Dinghuibacter silviterrae</name>
    <dbReference type="NCBI Taxonomy" id="1539049"/>
    <lineage>
        <taxon>Bacteria</taxon>
        <taxon>Pseudomonadati</taxon>
        <taxon>Bacteroidota</taxon>
        <taxon>Chitinophagia</taxon>
        <taxon>Chitinophagales</taxon>
        <taxon>Chitinophagaceae</taxon>
        <taxon>Dinghuibacter</taxon>
    </lineage>
</organism>
<feature type="domain" description="Thioester reductase (TE)" evidence="1">
    <location>
        <begin position="9"/>
        <end position="276"/>
    </location>
</feature>
<gene>
    <name evidence="2" type="ORF">EDB95_3138</name>
</gene>
<dbReference type="InterPro" id="IPR013120">
    <property type="entry name" value="FAR_NAD-bd"/>
</dbReference>
<dbReference type="Proteomes" id="UP000294498">
    <property type="component" value="Unassembled WGS sequence"/>
</dbReference>
<protein>
    <submittedName>
        <fullName evidence="2">Male sterility protein</fullName>
    </submittedName>
</protein>